<evidence type="ECO:0000313" key="2">
    <source>
        <dbReference type="Proteomes" id="UP000030624"/>
    </source>
</evidence>
<dbReference type="Proteomes" id="UP000030624">
    <property type="component" value="Chromosome"/>
</dbReference>
<name>A0A0A7GHQ4_GEOAI</name>
<dbReference type="KEGG" id="gac:GACE_1422"/>
<organism evidence="1 2">
    <name type="scientific">Geoglobus acetivorans</name>
    <dbReference type="NCBI Taxonomy" id="565033"/>
    <lineage>
        <taxon>Archaea</taxon>
        <taxon>Methanobacteriati</taxon>
        <taxon>Methanobacteriota</taxon>
        <taxon>Archaeoglobi</taxon>
        <taxon>Archaeoglobales</taxon>
        <taxon>Archaeoglobaceae</taxon>
        <taxon>Geoglobus</taxon>
    </lineage>
</organism>
<gene>
    <name evidence="1" type="ORF">GACE_1422</name>
</gene>
<accession>A0A0A7GHQ4</accession>
<dbReference type="STRING" id="565033.GACE_1422"/>
<dbReference type="EMBL" id="CP009552">
    <property type="protein sequence ID" value="AIY90461.1"/>
    <property type="molecule type" value="Genomic_DNA"/>
</dbReference>
<dbReference type="HOGENOM" id="CLU_3178426_0_0_2"/>
<proteinExistence type="predicted"/>
<evidence type="ECO:0000313" key="1">
    <source>
        <dbReference type="EMBL" id="AIY90461.1"/>
    </source>
</evidence>
<protein>
    <submittedName>
        <fullName evidence="1">Uncharacterized protein</fullName>
    </submittedName>
</protein>
<sequence>MLNAVREYIPNLSDFVEKKLLEFLSYVNHPLGVEWSSPAGATLFEK</sequence>
<reference evidence="1 2" key="1">
    <citation type="journal article" date="2015" name="Appl. Environ. Microbiol.">
        <title>The Geoglobus acetivorans genome: Fe(III) reduction, acetate utilization, autotrophic growth, and degradation of aromatic compounds in a hyperthermophilic archaeon.</title>
        <authorList>
            <person name="Mardanov A.V."/>
            <person name="Slododkina G.B."/>
            <person name="Slobodkin A.I."/>
            <person name="Beletsky A.V."/>
            <person name="Gavrilov S.N."/>
            <person name="Kublanov I.V."/>
            <person name="Bonch-Osmolovskaya E.A."/>
            <person name="Skryabin K.G."/>
            <person name="Ravin N.V."/>
        </authorList>
    </citation>
    <scope>NUCLEOTIDE SEQUENCE [LARGE SCALE GENOMIC DNA]</scope>
    <source>
        <strain evidence="1 2">SBH6</strain>
    </source>
</reference>
<dbReference type="AlphaFoldDB" id="A0A0A7GHQ4"/>